<evidence type="ECO:0000256" key="2">
    <source>
        <dbReference type="SAM" id="Phobius"/>
    </source>
</evidence>
<dbReference type="eggNOG" id="ENOG502S629">
    <property type="taxonomic scope" value="Eukaryota"/>
</dbReference>
<name>W9SQ76_9ROSA</name>
<sequence>MATNHTFPKVSQHWLPLPVVPCRIRPRGGGGSAKACSSRGTNGSRDSGGRLVDENMIVLRMRIRDAKMLERSTHHDHDDHNDRLEWMDWEKQYFVNYQEDVLEGIGLLQNWLMNTRPSLALGFLALFTMSVTISSSFVIFYVIEITKQIVFKFLL</sequence>
<evidence type="ECO:0000313" key="4">
    <source>
        <dbReference type="Proteomes" id="UP000030645"/>
    </source>
</evidence>
<evidence type="ECO:0000313" key="3">
    <source>
        <dbReference type="EMBL" id="EXC20570.1"/>
    </source>
</evidence>
<keyword evidence="2" id="KW-1133">Transmembrane helix</keyword>
<feature type="region of interest" description="Disordered" evidence="1">
    <location>
        <begin position="28"/>
        <end position="48"/>
    </location>
</feature>
<gene>
    <name evidence="3" type="ORF">L484_027125</name>
</gene>
<dbReference type="PANTHER" id="PTHR33782:SF27">
    <property type="entry name" value="PROTEIN, PUTATIVE-RELATED"/>
    <property type="match status" value="1"/>
</dbReference>
<dbReference type="Proteomes" id="UP000030645">
    <property type="component" value="Unassembled WGS sequence"/>
</dbReference>
<dbReference type="PANTHER" id="PTHR33782">
    <property type="entry name" value="OS01G0121600 PROTEIN"/>
    <property type="match status" value="1"/>
</dbReference>
<reference evidence="4" key="1">
    <citation type="submission" date="2013-01" db="EMBL/GenBank/DDBJ databases">
        <title>Draft Genome Sequence of a Mulberry Tree, Morus notabilis C.K. Schneid.</title>
        <authorList>
            <person name="He N."/>
            <person name="Zhao S."/>
        </authorList>
    </citation>
    <scope>NUCLEOTIDE SEQUENCE</scope>
</reference>
<organism evidence="3 4">
    <name type="scientific">Morus notabilis</name>
    <dbReference type="NCBI Taxonomy" id="981085"/>
    <lineage>
        <taxon>Eukaryota</taxon>
        <taxon>Viridiplantae</taxon>
        <taxon>Streptophyta</taxon>
        <taxon>Embryophyta</taxon>
        <taxon>Tracheophyta</taxon>
        <taxon>Spermatophyta</taxon>
        <taxon>Magnoliopsida</taxon>
        <taxon>eudicotyledons</taxon>
        <taxon>Gunneridae</taxon>
        <taxon>Pentapetalae</taxon>
        <taxon>rosids</taxon>
        <taxon>fabids</taxon>
        <taxon>Rosales</taxon>
        <taxon>Moraceae</taxon>
        <taxon>Moreae</taxon>
        <taxon>Morus</taxon>
    </lineage>
</organism>
<evidence type="ECO:0000256" key="1">
    <source>
        <dbReference type="SAM" id="MobiDB-lite"/>
    </source>
</evidence>
<keyword evidence="2" id="KW-0472">Membrane</keyword>
<protein>
    <submittedName>
        <fullName evidence="3">Uncharacterized protein</fullName>
    </submittedName>
</protein>
<proteinExistence type="predicted"/>
<dbReference type="EMBL" id="KE345919">
    <property type="protein sequence ID" value="EXC20570.1"/>
    <property type="molecule type" value="Genomic_DNA"/>
</dbReference>
<keyword evidence="4" id="KW-1185">Reference proteome</keyword>
<feature type="transmembrane region" description="Helical" evidence="2">
    <location>
        <begin position="119"/>
        <end position="143"/>
    </location>
</feature>
<keyword evidence="2" id="KW-0812">Transmembrane</keyword>
<dbReference type="AlphaFoldDB" id="W9SQ76"/>
<accession>W9SQ76</accession>
<dbReference type="STRING" id="981085.W9SQ76"/>